<dbReference type="InterPro" id="IPR007197">
    <property type="entry name" value="rSAM"/>
</dbReference>
<name>A0AAD7XLE5_9STRA</name>
<protein>
    <recommendedName>
        <fullName evidence="2">Radical S-adenosyl methionine domain-containing protein 1, mitochondrial</fullName>
    </recommendedName>
    <alternativeName>
        <fullName evidence="3">Putative heme chaperone</fullName>
    </alternativeName>
</protein>
<proteinExistence type="inferred from homology"/>
<dbReference type="SFLD" id="SFLDF00562">
    <property type="entry name" value="HemN-like__clustered_with_heat"/>
    <property type="match status" value="1"/>
</dbReference>
<dbReference type="InterPro" id="IPR004559">
    <property type="entry name" value="HemW-like"/>
</dbReference>
<gene>
    <name evidence="7" type="ORF">CTAYLR_001234</name>
</gene>
<dbReference type="SFLD" id="SFLDS00029">
    <property type="entry name" value="Radical_SAM"/>
    <property type="match status" value="1"/>
</dbReference>
<dbReference type="GO" id="GO:0051539">
    <property type="term" value="F:4 iron, 4 sulfur cluster binding"/>
    <property type="evidence" value="ECO:0007669"/>
    <property type="project" value="InterPro"/>
</dbReference>
<comment type="similarity">
    <text evidence="1">Belongs to the anaerobic coproporphyrinogen-III oxidase family. HemW subfamily.</text>
</comment>
<feature type="domain" description="Radical SAM core" evidence="6">
    <location>
        <begin position="5"/>
        <end position="262"/>
    </location>
</feature>
<dbReference type="Proteomes" id="UP001230188">
    <property type="component" value="Unassembled WGS sequence"/>
</dbReference>
<dbReference type="SFLD" id="SFLDG01082">
    <property type="entry name" value="B12-binding_domain_containing"/>
    <property type="match status" value="1"/>
</dbReference>
<dbReference type="PROSITE" id="PS51918">
    <property type="entry name" value="RADICAL_SAM"/>
    <property type="match status" value="1"/>
</dbReference>
<dbReference type="InterPro" id="IPR006638">
    <property type="entry name" value="Elp3/MiaA/NifB-like_rSAM"/>
</dbReference>
<dbReference type="SFLD" id="SFLDG01065">
    <property type="entry name" value="anaerobic_coproporphyrinogen-I"/>
    <property type="match status" value="1"/>
</dbReference>
<dbReference type="PANTHER" id="PTHR13932">
    <property type="entry name" value="COPROPORPHYRINIGEN III OXIDASE"/>
    <property type="match status" value="1"/>
</dbReference>
<dbReference type="Gene3D" id="3.80.30.20">
    <property type="entry name" value="tm_1862 like domain"/>
    <property type="match status" value="1"/>
</dbReference>
<dbReference type="GO" id="GO:0004109">
    <property type="term" value="F:coproporphyrinogen oxidase activity"/>
    <property type="evidence" value="ECO:0007669"/>
    <property type="project" value="InterPro"/>
</dbReference>
<accession>A0AAD7XLE5</accession>
<feature type="region of interest" description="Disordered" evidence="5">
    <location>
        <begin position="324"/>
        <end position="345"/>
    </location>
</feature>
<dbReference type="GO" id="GO:0005737">
    <property type="term" value="C:cytoplasm"/>
    <property type="evidence" value="ECO:0007669"/>
    <property type="project" value="InterPro"/>
</dbReference>
<dbReference type="CDD" id="cd01335">
    <property type="entry name" value="Radical_SAM"/>
    <property type="match status" value="1"/>
</dbReference>
<dbReference type="Pfam" id="PF04055">
    <property type="entry name" value="Radical_SAM"/>
    <property type="match status" value="1"/>
</dbReference>
<dbReference type="SMART" id="SM00729">
    <property type="entry name" value="Elp3"/>
    <property type="match status" value="1"/>
</dbReference>
<sequence>MRWDVVAAPPRSIYVHVPFCRRRCFYCDFPVSVVGDKPIASRTAEYIDLLLDELSWLEKGKPLASCYIGGGTPSLVAPSEIARLLDAIDERLGLAGDAEVTLEADPGTFDSKKLDAYVDAGVTRLSLGVQSFCDAELEASGRAHTADDARDALEIASSRRLAHGFSIDLISGLPGQTLDSWRATLREAVDATPAHVSVYDLQIQGGTAFARWYGRDRGVLFADDDEDQVFVPRHDRPPLPTEDEAAQMYVEASTVLRDAGFDHYEISSFAATRRSAHNARYWVPGASWHALGVGATSAHARPRAKYPSAFRFSRPRTLRDYRAYVHNGPRHPPSRDDDDDDDDDDVLGAVADDVLTSLRTSQGLPLARVRAFAGADALAAVLRGSADARDQGLATIDAPPHPRARTYLRLADPHGFLVSNTVIAAVFHELSCL</sequence>
<evidence type="ECO:0000256" key="3">
    <source>
        <dbReference type="ARBA" id="ARBA00033094"/>
    </source>
</evidence>
<dbReference type="InterPro" id="IPR034505">
    <property type="entry name" value="Coproporphyrinogen-III_oxidase"/>
</dbReference>
<dbReference type="InterPro" id="IPR023404">
    <property type="entry name" value="rSAM_horseshoe"/>
</dbReference>
<dbReference type="EMBL" id="JAQMWT010000379">
    <property type="protein sequence ID" value="KAJ8602493.1"/>
    <property type="molecule type" value="Genomic_DNA"/>
</dbReference>
<evidence type="ECO:0000259" key="6">
    <source>
        <dbReference type="PROSITE" id="PS51918"/>
    </source>
</evidence>
<comment type="caution">
    <text evidence="7">The sequence shown here is derived from an EMBL/GenBank/DDBJ whole genome shotgun (WGS) entry which is preliminary data.</text>
</comment>
<evidence type="ECO:0000313" key="8">
    <source>
        <dbReference type="Proteomes" id="UP001230188"/>
    </source>
</evidence>
<dbReference type="PANTHER" id="PTHR13932:SF5">
    <property type="entry name" value="RADICAL S-ADENOSYL METHIONINE DOMAIN-CONTAINING PROTEIN 1, MITOCHONDRIAL"/>
    <property type="match status" value="1"/>
</dbReference>
<evidence type="ECO:0000256" key="5">
    <source>
        <dbReference type="SAM" id="MobiDB-lite"/>
    </source>
</evidence>
<dbReference type="InterPro" id="IPR058240">
    <property type="entry name" value="rSAM_sf"/>
</dbReference>
<comment type="function">
    <text evidence="4">May be a heme chaperone, appears to bind heme. Homologous bacterial proteins do not have oxygen-independent coproporphyrinogen-III oxidase activity. Binds 1 [4Fe-4S] cluster. The cluster is coordinated with 3 cysteines and an exchangeable S-adenosyl-L-methionine.</text>
</comment>
<evidence type="ECO:0000256" key="4">
    <source>
        <dbReference type="ARBA" id="ARBA00045130"/>
    </source>
</evidence>
<dbReference type="SUPFAM" id="SSF102114">
    <property type="entry name" value="Radical SAM enzymes"/>
    <property type="match status" value="1"/>
</dbReference>
<reference evidence="7" key="1">
    <citation type="submission" date="2023-01" db="EMBL/GenBank/DDBJ databases">
        <title>Metagenome sequencing of chrysophaentin producing Chrysophaeum taylorii.</title>
        <authorList>
            <person name="Davison J."/>
            <person name="Bewley C."/>
        </authorList>
    </citation>
    <scope>NUCLEOTIDE SEQUENCE</scope>
    <source>
        <strain evidence="7">NIES-1699</strain>
    </source>
</reference>
<keyword evidence="8" id="KW-1185">Reference proteome</keyword>
<evidence type="ECO:0000256" key="2">
    <source>
        <dbReference type="ARBA" id="ARBA00014678"/>
    </source>
</evidence>
<evidence type="ECO:0000256" key="1">
    <source>
        <dbReference type="ARBA" id="ARBA00006100"/>
    </source>
</evidence>
<feature type="compositionally biased region" description="Acidic residues" evidence="5">
    <location>
        <begin position="336"/>
        <end position="345"/>
    </location>
</feature>
<dbReference type="AlphaFoldDB" id="A0AAD7XLE5"/>
<evidence type="ECO:0000313" key="7">
    <source>
        <dbReference type="EMBL" id="KAJ8602493.1"/>
    </source>
</evidence>
<dbReference type="GO" id="GO:0006779">
    <property type="term" value="P:porphyrin-containing compound biosynthetic process"/>
    <property type="evidence" value="ECO:0007669"/>
    <property type="project" value="InterPro"/>
</dbReference>
<organism evidence="7 8">
    <name type="scientific">Chrysophaeum taylorii</name>
    <dbReference type="NCBI Taxonomy" id="2483200"/>
    <lineage>
        <taxon>Eukaryota</taxon>
        <taxon>Sar</taxon>
        <taxon>Stramenopiles</taxon>
        <taxon>Ochrophyta</taxon>
        <taxon>Pelagophyceae</taxon>
        <taxon>Pelagomonadales</taxon>
        <taxon>Pelagomonadaceae</taxon>
        <taxon>Chrysophaeum</taxon>
    </lineage>
</organism>